<evidence type="ECO:0000256" key="3">
    <source>
        <dbReference type="ARBA" id="ARBA00023163"/>
    </source>
</evidence>
<dbReference type="SUPFAM" id="SSF48498">
    <property type="entry name" value="Tetracyclin repressor-like, C-terminal domain"/>
    <property type="match status" value="1"/>
</dbReference>
<comment type="caution">
    <text evidence="7">The sequence shown here is derived from an EMBL/GenBank/DDBJ whole genome shotgun (WGS) entry which is preliminary data.</text>
</comment>
<accession>A0A366LS92</accession>
<gene>
    <name evidence="7" type="ORF">DP939_27345</name>
</gene>
<feature type="domain" description="HTH tetR-type" evidence="6">
    <location>
        <begin position="49"/>
        <end position="109"/>
    </location>
</feature>
<keyword evidence="1" id="KW-0805">Transcription regulation</keyword>
<reference evidence="7 8" key="1">
    <citation type="submission" date="2018-06" db="EMBL/GenBank/DDBJ databases">
        <title>Sphaerisporangium craniellae sp. nov., isolated from a marine sponge in the South China Sea.</title>
        <authorList>
            <person name="Li L."/>
        </authorList>
    </citation>
    <scope>NUCLEOTIDE SEQUENCE [LARGE SCALE GENOMIC DNA]</scope>
    <source>
        <strain evidence="7 8">LHW63015</strain>
    </source>
</reference>
<dbReference type="Pfam" id="PF00440">
    <property type="entry name" value="TetR_N"/>
    <property type="match status" value="1"/>
</dbReference>
<evidence type="ECO:0000313" key="8">
    <source>
        <dbReference type="Proteomes" id="UP000253303"/>
    </source>
</evidence>
<dbReference type="InterPro" id="IPR050109">
    <property type="entry name" value="HTH-type_TetR-like_transc_reg"/>
</dbReference>
<dbReference type="EMBL" id="QMEY01000014">
    <property type="protein sequence ID" value="RBQ16791.1"/>
    <property type="molecule type" value="Genomic_DNA"/>
</dbReference>
<dbReference type="GO" id="GO:0000976">
    <property type="term" value="F:transcription cis-regulatory region binding"/>
    <property type="evidence" value="ECO:0007669"/>
    <property type="project" value="TreeGrafter"/>
</dbReference>
<dbReference type="AlphaFoldDB" id="A0A366LS92"/>
<dbReference type="InterPro" id="IPR009057">
    <property type="entry name" value="Homeodomain-like_sf"/>
</dbReference>
<keyword evidence="8" id="KW-1185">Reference proteome</keyword>
<dbReference type="Proteomes" id="UP000253303">
    <property type="component" value="Unassembled WGS sequence"/>
</dbReference>
<sequence>MQIGNYCSQRRESRTRLLPPPPRPPQPHRTVSDQISAKGLSMKQQERSSRSRKAILEAAAEEFAARGYAATNLYDIVAHTSLSKGALYAHFPSKSHLATALTEKFQRTWDELLRQAADPSRPPLAALRDLTLGLIEILGSDACFTAGLRLTWDEAHAQGRPPTVQSNLLDTLTGLIRDAQRGGGIDAGQDPELLGILLLGLLIGVHHTTARQNGHMAAERVRRLWDMLAPIMLPAARPSRPEPR</sequence>
<dbReference type="PRINTS" id="PR00455">
    <property type="entry name" value="HTHTETR"/>
</dbReference>
<dbReference type="SUPFAM" id="SSF46689">
    <property type="entry name" value="Homeodomain-like"/>
    <property type="match status" value="1"/>
</dbReference>
<protein>
    <submittedName>
        <fullName evidence="7">TetR/AcrR family transcriptional regulator</fullName>
    </submittedName>
</protein>
<keyword evidence="3" id="KW-0804">Transcription</keyword>
<evidence type="ECO:0000256" key="4">
    <source>
        <dbReference type="PROSITE-ProRule" id="PRU00335"/>
    </source>
</evidence>
<evidence type="ECO:0000259" key="6">
    <source>
        <dbReference type="PROSITE" id="PS50977"/>
    </source>
</evidence>
<feature type="compositionally biased region" description="Pro residues" evidence="5">
    <location>
        <begin position="18"/>
        <end position="27"/>
    </location>
</feature>
<proteinExistence type="predicted"/>
<evidence type="ECO:0000256" key="1">
    <source>
        <dbReference type="ARBA" id="ARBA00023015"/>
    </source>
</evidence>
<dbReference type="PROSITE" id="PS50977">
    <property type="entry name" value="HTH_TETR_2"/>
    <property type="match status" value="1"/>
</dbReference>
<dbReference type="InterPro" id="IPR036271">
    <property type="entry name" value="Tet_transcr_reg_TetR-rel_C_sf"/>
</dbReference>
<dbReference type="InterPro" id="IPR001647">
    <property type="entry name" value="HTH_TetR"/>
</dbReference>
<feature type="region of interest" description="Disordered" evidence="5">
    <location>
        <begin position="1"/>
        <end position="32"/>
    </location>
</feature>
<organism evidence="7 8">
    <name type="scientific">Spongiactinospora rosea</name>
    <dbReference type="NCBI Taxonomy" id="2248750"/>
    <lineage>
        <taxon>Bacteria</taxon>
        <taxon>Bacillati</taxon>
        <taxon>Actinomycetota</taxon>
        <taxon>Actinomycetes</taxon>
        <taxon>Streptosporangiales</taxon>
        <taxon>Streptosporangiaceae</taxon>
        <taxon>Spongiactinospora</taxon>
    </lineage>
</organism>
<dbReference type="GO" id="GO:0003700">
    <property type="term" value="F:DNA-binding transcription factor activity"/>
    <property type="evidence" value="ECO:0007669"/>
    <property type="project" value="TreeGrafter"/>
</dbReference>
<feature type="DNA-binding region" description="H-T-H motif" evidence="4">
    <location>
        <begin position="72"/>
        <end position="91"/>
    </location>
</feature>
<evidence type="ECO:0000256" key="2">
    <source>
        <dbReference type="ARBA" id="ARBA00023125"/>
    </source>
</evidence>
<dbReference type="PANTHER" id="PTHR30055:SF234">
    <property type="entry name" value="HTH-TYPE TRANSCRIPTIONAL REGULATOR BETI"/>
    <property type="match status" value="1"/>
</dbReference>
<evidence type="ECO:0000256" key="5">
    <source>
        <dbReference type="SAM" id="MobiDB-lite"/>
    </source>
</evidence>
<name>A0A366LS92_9ACTN</name>
<dbReference type="Gene3D" id="1.10.357.10">
    <property type="entry name" value="Tetracycline Repressor, domain 2"/>
    <property type="match status" value="1"/>
</dbReference>
<dbReference type="PANTHER" id="PTHR30055">
    <property type="entry name" value="HTH-TYPE TRANSCRIPTIONAL REGULATOR RUTR"/>
    <property type="match status" value="1"/>
</dbReference>
<keyword evidence="2 4" id="KW-0238">DNA-binding</keyword>
<evidence type="ECO:0000313" key="7">
    <source>
        <dbReference type="EMBL" id="RBQ16791.1"/>
    </source>
</evidence>